<comment type="subunit">
    <text evidence="6">Interacts with CNNM4/ACDP4. Interacts with RANBP2.</text>
</comment>
<evidence type="ECO:0000256" key="9">
    <source>
        <dbReference type="SAM" id="SignalP"/>
    </source>
</evidence>
<organism evidence="10">
    <name type="scientific">Gongylonema pulchrum</name>
    <dbReference type="NCBI Taxonomy" id="637853"/>
    <lineage>
        <taxon>Eukaryota</taxon>
        <taxon>Metazoa</taxon>
        <taxon>Ecdysozoa</taxon>
        <taxon>Nematoda</taxon>
        <taxon>Chromadorea</taxon>
        <taxon>Rhabditida</taxon>
        <taxon>Spirurina</taxon>
        <taxon>Spiruromorpha</taxon>
        <taxon>Spiruroidea</taxon>
        <taxon>Gongylonematidae</taxon>
        <taxon>Gongylonema</taxon>
    </lineage>
</organism>
<keyword evidence="3" id="KW-0812">Transmembrane</keyword>
<evidence type="ECO:0000256" key="3">
    <source>
        <dbReference type="ARBA" id="ARBA00022692"/>
    </source>
</evidence>
<reference evidence="10" key="1">
    <citation type="submission" date="2016-06" db="UniProtKB">
        <authorList>
            <consortium name="WormBaseParasite"/>
        </authorList>
    </citation>
    <scope>IDENTIFICATION</scope>
</reference>
<dbReference type="Pfam" id="PF04442">
    <property type="entry name" value="CtaG_Cox11"/>
    <property type="match status" value="1"/>
</dbReference>
<dbReference type="AlphaFoldDB" id="A0A183EDZ7"/>
<evidence type="ECO:0000313" key="10">
    <source>
        <dbReference type="WBParaSite" id="GPUH_0001921301-mRNA-1"/>
    </source>
</evidence>
<accession>A0A183EDZ7</accession>
<dbReference type="WBParaSite" id="GPUH_0001921301-mRNA-1">
    <property type="protein sequence ID" value="GPUH_0001921301-mRNA-1"/>
    <property type="gene ID" value="GPUH_0001921301"/>
</dbReference>
<evidence type="ECO:0000256" key="4">
    <source>
        <dbReference type="ARBA" id="ARBA00022989"/>
    </source>
</evidence>
<evidence type="ECO:0000256" key="7">
    <source>
        <dbReference type="ARBA" id="ARBA00068998"/>
    </source>
</evidence>
<evidence type="ECO:0000256" key="1">
    <source>
        <dbReference type="ARBA" id="ARBA00004007"/>
    </source>
</evidence>
<evidence type="ECO:0000256" key="2">
    <source>
        <dbReference type="ARBA" id="ARBA00004243"/>
    </source>
</evidence>
<keyword evidence="4" id="KW-1133">Transmembrane helix</keyword>
<dbReference type="Gene3D" id="2.60.370.10">
    <property type="entry name" value="Ctag/Cox11"/>
    <property type="match status" value="1"/>
</dbReference>
<comment type="subcellular location">
    <subcellularLocation>
        <location evidence="2">Mitochondrion inner membrane</location>
        <topology evidence="2">Single-pass membrane protein</topology>
        <orientation evidence="2">Intermembrane side</orientation>
    </subcellularLocation>
</comment>
<keyword evidence="5" id="KW-0472">Membrane</keyword>
<evidence type="ECO:0000256" key="5">
    <source>
        <dbReference type="ARBA" id="ARBA00023136"/>
    </source>
</evidence>
<proteinExistence type="predicted"/>
<evidence type="ECO:0000256" key="6">
    <source>
        <dbReference type="ARBA" id="ARBA00063165"/>
    </source>
</evidence>
<keyword evidence="9" id="KW-0732">Signal</keyword>
<dbReference type="PANTHER" id="PTHR21320">
    <property type="entry name" value="CYTOCHROME C OXIDASE ASSEMBLY PROTEIN COX11-RELATED"/>
    <property type="match status" value="1"/>
</dbReference>
<dbReference type="GO" id="GO:0005743">
    <property type="term" value="C:mitochondrial inner membrane"/>
    <property type="evidence" value="ECO:0007669"/>
    <property type="project" value="UniProtKB-SubCell"/>
</dbReference>
<feature type="compositionally biased region" description="Polar residues" evidence="8">
    <location>
        <begin position="271"/>
        <end position="285"/>
    </location>
</feature>
<name>A0A183EDZ7_9BILA</name>
<evidence type="ECO:0000256" key="8">
    <source>
        <dbReference type="SAM" id="MobiDB-lite"/>
    </source>
</evidence>
<dbReference type="PANTHER" id="PTHR21320:SF3">
    <property type="entry name" value="CYTOCHROME C OXIDASE ASSEMBLY PROTEIN COX11, MITOCHONDRIAL-RELATED"/>
    <property type="match status" value="1"/>
</dbReference>
<dbReference type="FunFam" id="2.60.370.10:FF:000001">
    <property type="entry name" value="COX11 cytochrome c oxidase assembly homolog"/>
    <property type="match status" value="1"/>
</dbReference>
<dbReference type="SUPFAM" id="SSF110111">
    <property type="entry name" value="Ctag/Cox11"/>
    <property type="match status" value="1"/>
</dbReference>
<feature type="chain" id="PRO_5008148707" description="Cytochrome c oxidase assembly protein COX11, mitochondrial" evidence="9">
    <location>
        <begin position="25"/>
        <end position="285"/>
    </location>
</feature>
<feature type="compositionally biased region" description="Basic and acidic residues" evidence="8">
    <location>
        <begin position="250"/>
        <end position="261"/>
    </location>
</feature>
<comment type="function">
    <text evidence="1">Exerts its effect at some terminal stage of cytochrome c oxidase synthesis, probably by being involved in the insertion of the copper B into subunit I.</text>
</comment>
<feature type="signal peptide" evidence="9">
    <location>
        <begin position="1"/>
        <end position="24"/>
    </location>
</feature>
<dbReference type="GO" id="GO:0005507">
    <property type="term" value="F:copper ion binding"/>
    <property type="evidence" value="ECO:0007669"/>
    <property type="project" value="InterPro"/>
</dbReference>
<feature type="region of interest" description="Disordered" evidence="8">
    <location>
        <begin position="246"/>
        <end position="285"/>
    </location>
</feature>
<sequence length="285" mass="32442">LLLPHCVFAHGLFAMLGAIIRASAYGPCCKRLVLASWIRVPPVEQPCRTFTNWTRRYVQSKNTMYYWGSVGFAVSTVVSCAESAAKAHCVEHAARRLPLVHTRFQVADDLERVASMEKIENRLIRVAFNADLESSMKWQFKPLQKEIYVHPGETALVFYSAYNPTDKPIVGISTYNIIPFQAAYYFNKIQCFCFEDQILNPGEQVDLPVFFYIDPEYVNDPDLEYTEQLLLNYTFFESKSGLLLPDPLDPENRPTIKRSAEPVDGEAAVLKNTQNLQPDANEQKS</sequence>
<protein>
    <recommendedName>
        <fullName evidence="7">Cytochrome c oxidase assembly protein COX11, mitochondrial</fullName>
    </recommendedName>
</protein>
<dbReference type="InterPro" id="IPR007533">
    <property type="entry name" value="Cyt_c_oxidase_assmbl_CtaG"/>
</dbReference>
<dbReference type="InterPro" id="IPR023471">
    <property type="entry name" value="CtaG/Cox11_dom_sf"/>
</dbReference>